<dbReference type="Pfam" id="PF01553">
    <property type="entry name" value="Acyltransferase"/>
    <property type="match status" value="1"/>
</dbReference>
<feature type="domain" description="Phospholipid/glycerol acyltransferase" evidence="2">
    <location>
        <begin position="499"/>
        <end position="614"/>
    </location>
</feature>
<keyword evidence="1" id="KW-0732">Signal</keyword>
<accession>A0ABP0UHJ3</accession>
<evidence type="ECO:0000256" key="1">
    <source>
        <dbReference type="SAM" id="SignalP"/>
    </source>
</evidence>
<dbReference type="Gene3D" id="3.40.50.1820">
    <property type="entry name" value="alpha/beta hydrolase"/>
    <property type="match status" value="1"/>
</dbReference>
<proteinExistence type="predicted"/>
<dbReference type="SUPFAM" id="SSF69593">
    <property type="entry name" value="Glycerol-3-phosphate (1)-acyltransferase"/>
    <property type="match status" value="1"/>
</dbReference>
<keyword evidence="4" id="KW-1185">Reference proteome</keyword>
<dbReference type="EMBL" id="OZ019896">
    <property type="protein sequence ID" value="CAK9222216.1"/>
    <property type="molecule type" value="Genomic_DNA"/>
</dbReference>
<name>A0ABP0UHJ3_9BRYO</name>
<reference evidence="3" key="1">
    <citation type="submission" date="2024-02" db="EMBL/GenBank/DDBJ databases">
        <authorList>
            <consortium name="ELIXIR-Norway"/>
            <consortium name="Elixir Norway"/>
        </authorList>
    </citation>
    <scope>NUCLEOTIDE SEQUENCE</scope>
</reference>
<dbReference type="PANTHER" id="PTHR22753">
    <property type="entry name" value="TRANSMEMBRANE PROTEIN 68"/>
    <property type="match status" value="1"/>
</dbReference>
<feature type="signal peptide" evidence="1">
    <location>
        <begin position="1"/>
        <end position="18"/>
    </location>
</feature>
<evidence type="ECO:0000313" key="3">
    <source>
        <dbReference type="EMBL" id="CAK9222216.1"/>
    </source>
</evidence>
<dbReference type="InterPro" id="IPR029058">
    <property type="entry name" value="AB_hydrolase_fold"/>
</dbReference>
<gene>
    <name evidence="3" type="ORF">CSSPTR1EN2_LOCUS15954</name>
</gene>
<feature type="chain" id="PRO_5045275338" description="Phospholipid/glycerol acyltransferase domain-containing protein" evidence="1">
    <location>
        <begin position="19"/>
        <end position="749"/>
    </location>
</feature>
<dbReference type="SUPFAM" id="SSF53474">
    <property type="entry name" value="alpha/beta-Hydrolases"/>
    <property type="match status" value="1"/>
</dbReference>
<evidence type="ECO:0000313" key="4">
    <source>
        <dbReference type="Proteomes" id="UP001497512"/>
    </source>
</evidence>
<organism evidence="3 4">
    <name type="scientific">Sphagnum troendelagicum</name>
    <dbReference type="NCBI Taxonomy" id="128251"/>
    <lineage>
        <taxon>Eukaryota</taxon>
        <taxon>Viridiplantae</taxon>
        <taxon>Streptophyta</taxon>
        <taxon>Embryophyta</taxon>
        <taxon>Bryophyta</taxon>
        <taxon>Sphagnophytina</taxon>
        <taxon>Sphagnopsida</taxon>
        <taxon>Sphagnales</taxon>
        <taxon>Sphagnaceae</taxon>
        <taxon>Sphagnum</taxon>
    </lineage>
</organism>
<dbReference type="PANTHER" id="PTHR22753:SF48">
    <property type="entry name" value="PHOSPHOLIPID_GLYCEROL ACYLTRANSFERASE DOMAIN-CONTAINING PROTEIN"/>
    <property type="match status" value="1"/>
</dbReference>
<dbReference type="CDD" id="cd07987">
    <property type="entry name" value="LPLAT_MGAT-like"/>
    <property type="match status" value="1"/>
</dbReference>
<dbReference type="Pfam" id="PF00561">
    <property type="entry name" value="Abhydrolase_1"/>
    <property type="match status" value="1"/>
</dbReference>
<dbReference type="SMART" id="SM00563">
    <property type="entry name" value="PlsC"/>
    <property type="match status" value="1"/>
</dbReference>
<dbReference type="InterPro" id="IPR002123">
    <property type="entry name" value="Plipid/glycerol_acylTrfase"/>
</dbReference>
<dbReference type="InterPro" id="IPR000073">
    <property type="entry name" value="AB_hydrolase_1"/>
</dbReference>
<sequence length="749" mass="82358">MAAVAAAAGAMMMSAASPSCCCCYCCNVHSLHLRRALNLQATQRSSSWTRRCCRRRFGIIAVENTGGGVRETITFVKPPKMERRRTRGSSRRARSMLISSSEEKILSQQVEPDLQGTNSDEVAILENPNSCALPESVTSTSDQVTLLNPMKLLLPPLPKRLQTSDDDDDAPGRPLLLYVPGMDCTGQGIRTHLTGLSASGYDVRCVCIPTDDRSSWQQLVQRLLPLVRAEVKGVHGSRHLTVFGESFGGCLAIRLALAAPDLVSQLVLLNPATNFAENNALASFCARTGLLAFFPGPLYGLAQDILLPLMVKRNRVSTLGNEDLLSPIDYVPAPCAAWRFSMLNDNSGLSDHDIKSITVPTLLFAAAKDRVLSSLTECARLKSLLPNAKRVILPESGHTFLLEDGVDLVSMLHKNGFTHPYSSPAMSPSTDCAAFQGGPLNLNSSSQSHLPLKKRKDEVPDDVMDELGRILEPWRILTSPLVTGTENLPNPGAVPRRPVLFVGNHTMFGIYDSPILVHELFLRGFRCRGLAHPGHWTLGVGPIFQRYGSVKASKFAAYRLLKEGEDVLLFPGGSREVCKRRGEEYKLMWKPTVDFVRMASRLNAIIVPFGILGADEAYKIIFDGDDMLRSPIGPLLRALYAQLQISTDNIYPLTALPFLNLPSIIPIPSIERIYIHFGKSIDTADYGCKIDNKDECKELYLLVKKRVEDSIDMLKGIQEQDPERSLPARLLAKAERLLPEITPRAPGSK</sequence>
<evidence type="ECO:0000259" key="2">
    <source>
        <dbReference type="SMART" id="SM00563"/>
    </source>
</evidence>
<dbReference type="Proteomes" id="UP001497512">
    <property type="component" value="Chromosome 4"/>
</dbReference>
<protein>
    <recommendedName>
        <fullName evidence="2">Phospholipid/glycerol acyltransferase domain-containing protein</fullName>
    </recommendedName>
</protein>